<keyword evidence="3" id="KW-0132">Cell division</keyword>
<keyword evidence="9" id="KW-1185">Reference proteome</keyword>
<name>A0A0N5CNJ9_THECL</name>
<evidence type="ECO:0000256" key="1">
    <source>
        <dbReference type="ARBA" id="ARBA00007450"/>
    </source>
</evidence>
<evidence type="ECO:0000256" key="4">
    <source>
        <dbReference type="ARBA" id="ARBA00022776"/>
    </source>
</evidence>
<dbReference type="GO" id="GO:0005680">
    <property type="term" value="C:anaphase-promoting complex"/>
    <property type="evidence" value="ECO:0007669"/>
    <property type="project" value="InterPro"/>
</dbReference>
<keyword evidence="6" id="KW-0131">Cell cycle</keyword>
<evidence type="ECO:0000313" key="10">
    <source>
        <dbReference type="WBParaSite" id="TCLT_0000176101-mRNA-1"/>
    </source>
</evidence>
<keyword evidence="4" id="KW-0498">Mitosis</keyword>
<dbReference type="GO" id="GO:0045842">
    <property type="term" value="P:positive regulation of mitotic metaphase/anaphase transition"/>
    <property type="evidence" value="ECO:0007669"/>
    <property type="project" value="TreeGrafter"/>
</dbReference>
<evidence type="ECO:0000313" key="8">
    <source>
        <dbReference type="EMBL" id="VDM97372.1"/>
    </source>
</evidence>
<evidence type="ECO:0000256" key="5">
    <source>
        <dbReference type="ARBA" id="ARBA00022786"/>
    </source>
</evidence>
<evidence type="ECO:0000313" key="9">
    <source>
        <dbReference type="Proteomes" id="UP000276776"/>
    </source>
</evidence>
<dbReference type="GO" id="GO:0031145">
    <property type="term" value="P:anaphase-promoting complex-dependent catabolic process"/>
    <property type="evidence" value="ECO:0007669"/>
    <property type="project" value="TreeGrafter"/>
</dbReference>
<gene>
    <name evidence="8" type="ORF">TCLT_LOCUS1762</name>
</gene>
<dbReference type="OrthoDB" id="5773922at2759"/>
<reference evidence="10" key="1">
    <citation type="submission" date="2017-02" db="UniProtKB">
        <authorList>
            <consortium name="WormBaseParasite"/>
        </authorList>
    </citation>
    <scope>IDENTIFICATION</scope>
</reference>
<dbReference type="STRING" id="103827.A0A0N5CNJ9"/>
<dbReference type="GO" id="GO:0051301">
    <property type="term" value="P:cell division"/>
    <property type="evidence" value="ECO:0007669"/>
    <property type="project" value="UniProtKB-KW"/>
</dbReference>
<protein>
    <recommendedName>
        <fullName evidence="2">Anaphase-promoting complex subunit 5</fullName>
    </recommendedName>
</protein>
<evidence type="ECO:0000256" key="6">
    <source>
        <dbReference type="ARBA" id="ARBA00023306"/>
    </source>
</evidence>
<keyword evidence="5" id="KW-0833">Ubl conjugation pathway</keyword>
<dbReference type="Proteomes" id="UP000276776">
    <property type="component" value="Unassembled WGS sequence"/>
</dbReference>
<dbReference type="Pfam" id="PF12862">
    <property type="entry name" value="ANAPC5"/>
    <property type="match status" value="1"/>
</dbReference>
<accession>A0A0N5CNJ9</accession>
<feature type="domain" description="Anaphase-promoting complex subunit 5" evidence="7">
    <location>
        <begin position="328"/>
        <end position="420"/>
    </location>
</feature>
<dbReference type="GO" id="GO:0070979">
    <property type="term" value="P:protein K11-linked ubiquitination"/>
    <property type="evidence" value="ECO:0007669"/>
    <property type="project" value="TreeGrafter"/>
</dbReference>
<proteinExistence type="inferred from homology"/>
<dbReference type="PANTHER" id="PTHR12830:SF9">
    <property type="entry name" value="ANAPHASE-PROMOTING COMPLEX SUBUNIT 5"/>
    <property type="match status" value="1"/>
</dbReference>
<sequence>MAEDSAHCSLTLDEAFSFIFYNSPGEPVTPYRLAIYLLIRVLDSSHRQNPFTPKEHYELAKLVHSLLNSVNLSFPEMVDRVMTPLKDISVHLLLEFMTKMQNHRSVVEVLVRRDELFYHPRKSERSGQPFALPKSLIGIFIRKLAVSQACQSLTEIQRSHKQWLDWLDDSRPAARSDLFGKYSKNMTESSSTTLGDPHIMPLLEDIAHLRVTPIKDKATRMSEEFLKASISPVSKKKKDPCIKGAERSRQNLFKSDTPSFSAALYEVQMYPGAQPQLTELLSSSRARSLITRQLHALHVSPDEAMETKQLKAACEFIKKHYQDLPLVHLVDMMNAIRTHNMIGAGEALQQFFDWTAIRINETANINRSITAANQRPLRYAPLLHARLARIFGYKDHARHFLSETMHQAQTSHDVLCLRLAEIEQAASAIDEEVNLTSEKDAAHDLKKHSVLPTLFTSISVGSADAQEAIDENDETKVEGSDTKAFIKQLNDYATLQACISLAKTASDPKSMVKGLQQCIGADYGIDRESQSRLVNEAARVVAATVKLANGYADIATSDCNRILYFNPGDQWCQRYDTESHVIAGVNVAYSYVLNGRFDEACMVVKKLKARFTEKNNW</sequence>
<dbReference type="InterPro" id="IPR026000">
    <property type="entry name" value="Apc5_dom"/>
</dbReference>
<dbReference type="PANTHER" id="PTHR12830">
    <property type="entry name" value="ANAPHASE-PROMOTING COMPLEX SUBUNIT 5"/>
    <property type="match status" value="1"/>
</dbReference>
<reference evidence="8 9" key="2">
    <citation type="submission" date="2018-11" db="EMBL/GenBank/DDBJ databases">
        <authorList>
            <consortium name="Pathogen Informatics"/>
        </authorList>
    </citation>
    <scope>NUCLEOTIDE SEQUENCE [LARGE SCALE GENOMIC DNA]</scope>
</reference>
<organism evidence="10">
    <name type="scientific">Thelazia callipaeda</name>
    <name type="common">Oriental eyeworm</name>
    <name type="synonym">Parasitic nematode</name>
    <dbReference type="NCBI Taxonomy" id="103827"/>
    <lineage>
        <taxon>Eukaryota</taxon>
        <taxon>Metazoa</taxon>
        <taxon>Ecdysozoa</taxon>
        <taxon>Nematoda</taxon>
        <taxon>Chromadorea</taxon>
        <taxon>Rhabditida</taxon>
        <taxon>Spirurina</taxon>
        <taxon>Spiruromorpha</taxon>
        <taxon>Thelazioidea</taxon>
        <taxon>Thelaziidae</taxon>
        <taxon>Thelazia</taxon>
    </lineage>
</organism>
<dbReference type="OMA" id="FYQPRKL"/>
<dbReference type="WBParaSite" id="TCLT_0000176101-mRNA-1">
    <property type="protein sequence ID" value="TCLT_0000176101-mRNA-1"/>
    <property type="gene ID" value="TCLT_0000176101"/>
</dbReference>
<dbReference type="AlphaFoldDB" id="A0A0N5CNJ9"/>
<dbReference type="InterPro" id="IPR037679">
    <property type="entry name" value="Apc5"/>
</dbReference>
<evidence type="ECO:0000259" key="7">
    <source>
        <dbReference type="Pfam" id="PF12862"/>
    </source>
</evidence>
<evidence type="ECO:0000256" key="2">
    <source>
        <dbReference type="ARBA" id="ARBA00016066"/>
    </source>
</evidence>
<evidence type="ECO:0000256" key="3">
    <source>
        <dbReference type="ARBA" id="ARBA00022618"/>
    </source>
</evidence>
<dbReference type="EMBL" id="UYYF01000262">
    <property type="protein sequence ID" value="VDM97372.1"/>
    <property type="molecule type" value="Genomic_DNA"/>
</dbReference>
<comment type="similarity">
    <text evidence="1">Belongs to the APC5 family.</text>
</comment>